<dbReference type="Proteomes" id="UP000664417">
    <property type="component" value="Unassembled WGS sequence"/>
</dbReference>
<dbReference type="RefSeq" id="WP_207859453.1">
    <property type="nucleotide sequence ID" value="NZ_JAFREP010000013.1"/>
</dbReference>
<sequence>MSIKDRAENLQADVRDSAQKIWLAGLGAMTMAGEEGNKLFRQLVERGEEFERGQTGTTGAPVDAVKNRLGDARDRVEDVWARFENNFSERFTSLFQKVGVPTRDEISDLSERVDQLMDAINKMNAASASANPPAVVPTTTPVVAPAADDAKEDA</sequence>
<dbReference type="Pfam" id="PF05597">
    <property type="entry name" value="Phasin"/>
    <property type="match status" value="1"/>
</dbReference>
<keyword evidence="3" id="KW-1185">Reference proteome</keyword>
<proteinExistence type="predicted"/>
<dbReference type="InterPro" id="IPR008769">
    <property type="entry name" value="PhaF_PhaI"/>
</dbReference>
<reference evidence="2" key="1">
    <citation type="submission" date="2021-03" db="EMBL/GenBank/DDBJ databases">
        <authorList>
            <person name="Wang G."/>
        </authorList>
    </citation>
    <scope>NUCLEOTIDE SEQUENCE</scope>
    <source>
        <strain evidence="2">KCTC 12899</strain>
    </source>
</reference>
<name>A0A8J7Q769_9BACT</name>
<evidence type="ECO:0000313" key="3">
    <source>
        <dbReference type="Proteomes" id="UP000664417"/>
    </source>
</evidence>
<accession>A0A8J7Q769</accession>
<dbReference type="PANTHER" id="PTHR38664:SF1">
    <property type="entry name" value="SLR0058 PROTEIN"/>
    <property type="match status" value="1"/>
</dbReference>
<gene>
    <name evidence="2" type="ORF">J3U88_13810</name>
</gene>
<evidence type="ECO:0000313" key="2">
    <source>
        <dbReference type="EMBL" id="MBO1319546.1"/>
    </source>
</evidence>
<feature type="compositionally biased region" description="Low complexity" evidence="1">
    <location>
        <begin position="126"/>
        <end position="147"/>
    </location>
</feature>
<dbReference type="NCBIfam" id="TIGR01837">
    <property type="entry name" value="PHA_granule_1"/>
    <property type="match status" value="1"/>
</dbReference>
<dbReference type="AlphaFoldDB" id="A0A8J7Q769"/>
<feature type="region of interest" description="Disordered" evidence="1">
    <location>
        <begin position="126"/>
        <end position="154"/>
    </location>
</feature>
<comment type="caution">
    <text evidence="2">The sequence shown here is derived from an EMBL/GenBank/DDBJ whole genome shotgun (WGS) entry which is preliminary data.</text>
</comment>
<protein>
    <submittedName>
        <fullName evidence="2">Phasin family protein</fullName>
    </submittedName>
</protein>
<organism evidence="2 3">
    <name type="scientific">Acanthopleuribacter pedis</name>
    <dbReference type="NCBI Taxonomy" id="442870"/>
    <lineage>
        <taxon>Bacteria</taxon>
        <taxon>Pseudomonadati</taxon>
        <taxon>Acidobacteriota</taxon>
        <taxon>Holophagae</taxon>
        <taxon>Acanthopleuribacterales</taxon>
        <taxon>Acanthopleuribacteraceae</taxon>
        <taxon>Acanthopleuribacter</taxon>
    </lineage>
</organism>
<evidence type="ECO:0000256" key="1">
    <source>
        <dbReference type="SAM" id="MobiDB-lite"/>
    </source>
</evidence>
<dbReference type="PANTHER" id="PTHR38664">
    <property type="entry name" value="SLR0058 PROTEIN"/>
    <property type="match status" value="1"/>
</dbReference>
<dbReference type="EMBL" id="JAFREP010000013">
    <property type="protein sequence ID" value="MBO1319546.1"/>
    <property type="molecule type" value="Genomic_DNA"/>
</dbReference>